<dbReference type="InParanoid" id="B3S7S1"/>
<evidence type="ECO:0000256" key="8">
    <source>
        <dbReference type="ARBA" id="ARBA00022679"/>
    </source>
</evidence>
<dbReference type="GO" id="GO:0035498">
    <property type="term" value="P:carnosine metabolic process"/>
    <property type="evidence" value="ECO:0000318"/>
    <property type="project" value="GO_Central"/>
</dbReference>
<dbReference type="SUPFAM" id="SSF53335">
    <property type="entry name" value="S-adenosyl-L-methionine-dependent methyltransferases"/>
    <property type="match status" value="1"/>
</dbReference>
<evidence type="ECO:0000256" key="9">
    <source>
        <dbReference type="ARBA" id="ARBA00022691"/>
    </source>
</evidence>
<dbReference type="PANTHER" id="PTHR12303">
    <property type="entry name" value="CARNOSINE N-METHYLTRANSFERASE"/>
    <property type="match status" value="1"/>
</dbReference>
<dbReference type="FunFam" id="3.40.50.150:FF:000094">
    <property type="entry name" value="Carnosine N-methyltransferase 1"/>
    <property type="match status" value="1"/>
</dbReference>
<dbReference type="FunCoup" id="B3S7S1">
    <property type="interactions" value="1116"/>
</dbReference>
<dbReference type="EC" id="2.1.1.22" evidence="4"/>
<keyword evidence="13" id="KW-1185">Reference proteome</keyword>
<dbReference type="SMART" id="SM01296">
    <property type="entry name" value="N2227"/>
    <property type="match status" value="1"/>
</dbReference>
<evidence type="ECO:0000256" key="1">
    <source>
        <dbReference type="ARBA" id="ARBA00004123"/>
    </source>
</evidence>
<reference evidence="12 13" key="1">
    <citation type="journal article" date="2008" name="Nature">
        <title>The Trichoplax genome and the nature of placozoans.</title>
        <authorList>
            <person name="Srivastava M."/>
            <person name="Begovic E."/>
            <person name="Chapman J."/>
            <person name="Putnam N.H."/>
            <person name="Hellsten U."/>
            <person name="Kawashima T."/>
            <person name="Kuo A."/>
            <person name="Mitros T."/>
            <person name="Salamov A."/>
            <person name="Carpenter M.L."/>
            <person name="Signorovitch A.Y."/>
            <person name="Moreno M.A."/>
            <person name="Kamm K."/>
            <person name="Grimwood J."/>
            <person name="Schmutz J."/>
            <person name="Shapiro H."/>
            <person name="Grigoriev I.V."/>
            <person name="Buss L.W."/>
            <person name="Schierwater B."/>
            <person name="Dellaporta S.L."/>
            <person name="Rokhsar D.S."/>
        </authorList>
    </citation>
    <scope>NUCLEOTIDE SEQUENCE [LARGE SCALE GENOMIC DNA]</scope>
    <source>
        <strain evidence="12 13">Grell-BS-1999</strain>
    </source>
</reference>
<dbReference type="KEGG" id="tad:TRIADDRAFT_30505"/>
<evidence type="ECO:0000256" key="4">
    <source>
        <dbReference type="ARBA" id="ARBA00012003"/>
    </source>
</evidence>
<dbReference type="GO" id="GO:0030735">
    <property type="term" value="F:carnosine N-methyltransferase activity"/>
    <property type="evidence" value="ECO:0000318"/>
    <property type="project" value="GO_Central"/>
</dbReference>
<dbReference type="InterPro" id="IPR012901">
    <property type="entry name" value="CARME"/>
</dbReference>
<evidence type="ECO:0000256" key="5">
    <source>
        <dbReference type="ARBA" id="ARBA00015448"/>
    </source>
</evidence>
<dbReference type="Proteomes" id="UP000009022">
    <property type="component" value="Unassembled WGS sequence"/>
</dbReference>
<name>B3S7S1_TRIAD</name>
<dbReference type="eggNOG" id="KOG2798">
    <property type="taxonomic scope" value="Eukaryota"/>
</dbReference>
<dbReference type="PhylomeDB" id="B3S7S1"/>
<comment type="subcellular location">
    <subcellularLocation>
        <location evidence="2">Cytoplasm</location>
        <location evidence="2">Cytosol</location>
    </subcellularLocation>
    <subcellularLocation>
        <location evidence="1">Nucleus</location>
    </subcellularLocation>
</comment>
<evidence type="ECO:0000256" key="11">
    <source>
        <dbReference type="ARBA" id="ARBA00054322"/>
    </source>
</evidence>
<accession>B3S7S1</accession>
<dbReference type="RefSeq" id="XP_002116212.1">
    <property type="nucleotide sequence ID" value="XM_002116176.1"/>
</dbReference>
<gene>
    <name evidence="12" type="ORF">TRIADDRAFT_30505</name>
</gene>
<evidence type="ECO:0000256" key="6">
    <source>
        <dbReference type="ARBA" id="ARBA00022490"/>
    </source>
</evidence>
<evidence type="ECO:0000256" key="7">
    <source>
        <dbReference type="ARBA" id="ARBA00022603"/>
    </source>
</evidence>
<dbReference type="HOGENOM" id="CLU_030612_0_0_1"/>
<protein>
    <recommendedName>
        <fullName evidence="5">Carnosine N-methyltransferase</fullName>
        <ecNumber evidence="4">2.1.1.22</ecNumber>
    </recommendedName>
</protein>
<dbReference type="Gene3D" id="3.40.50.150">
    <property type="entry name" value="Vaccinia Virus protein VP39"/>
    <property type="match status" value="1"/>
</dbReference>
<sequence>MEKDEMTQEMEHYQRIVRAFLYYRIHSLKRVNQARRCFTSLSKEDQQLAPKFTTKLDLIKMAIGVNYDFIRTILQRTQNLFLNSEIYQMDEVISSVYIKLTYLISTVPEFDMEKVKSTIKQFVRDWSKEGEKERNTCYLPIINEILRLFPRDDIQPNAINILVPGAGLGRLAFEIVKLGYNCQGNEISLYMLITSNFILNNCTTTEQYVIYPWVHQYCNIAGFDDQVRNIKIPDMAPSEIPKDTSFSMCAGDFLLVYNDPGKKWDCVATCFFIDTAHSIIAYIKKIYQILKPGGYWINLGPLLYHFADMAGEQSLELSYEEVKTVIENVGFSYEKEEKGIVSGYTQDPSSLMTTLYHNIFFIVRKPEIDQQQ</sequence>
<dbReference type="GO" id="GO:0005634">
    <property type="term" value="C:nucleus"/>
    <property type="evidence" value="ECO:0000318"/>
    <property type="project" value="GO_Central"/>
</dbReference>
<keyword evidence="7" id="KW-0489">Methyltransferase</keyword>
<keyword evidence="10" id="KW-0539">Nucleus</keyword>
<dbReference type="STRING" id="10228.B3S7S1"/>
<evidence type="ECO:0000313" key="13">
    <source>
        <dbReference type="Proteomes" id="UP000009022"/>
    </source>
</evidence>
<comment type="function">
    <text evidence="11">N-methyltransferase that catalyzes the formation of anserine (beta-alanyl-N(Pi)-methyl-L-histidine) from carnosine. Anserine, a methylated derivative of carnosine (beta-alanyl-L-histidine), is an abundant constituent of vertebrate skeletal muscles. Also methylates other L-histidine-containing di- and tripeptides such as Gly-Gly-His, Gly-His and homocarnosine (GABA-His).</text>
</comment>
<dbReference type="Pfam" id="PF07942">
    <property type="entry name" value="CARME"/>
    <property type="match status" value="1"/>
</dbReference>
<dbReference type="CTD" id="6757521"/>
<dbReference type="EMBL" id="DS985254">
    <property type="protein sequence ID" value="EDV21245.1"/>
    <property type="molecule type" value="Genomic_DNA"/>
</dbReference>
<evidence type="ECO:0000256" key="3">
    <source>
        <dbReference type="ARBA" id="ARBA00010086"/>
    </source>
</evidence>
<dbReference type="PANTHER" id="PTHR12303:SF6">
    <property type="entry name" value="CARNOSINE N-METHYLTRANSFERASE"/>
    <property type="match status" value="1"/>
</dbReference>
<keyword evidence="6" id="KW-0963">Cytoplasm</keyword>
<keyword evidence="8" id="KW-0808">Transferase</keyword>
<proteinExistence type="inferred from homology"/>
<organism evidence="12 13">
    <name type="scientific">Trichoplax adhaerens</name>
    <name type="common">Trichoplax reptans</name>
    <dbReference type="NCBI Taxonomy" id="10228"/>
    <lineage>
        <taxon>Eukaryota</taxon>
        <taxon>Metazoa</taxon>
        <taxon>Placozoa</taxon>
        <taxon>Uniplacotomia</taxon>
        <taxon>Trichoplacea</taxon>
        <taxon>Trichoplacidae</taxon>
        <taxon>Trichoplax</taxon>
    </lineage>
</organism>
<dbReference type="GO" id="GO:0032259">
    <property type="term" value="P:methylation"/>
    <property type="evidence" value="ECO:0007669"/>
    <property type="project" value="UniProtKB-KW"/>
</dbReference>
<evidence type="ECO:0000256" key="10">
    <source>
        <dbReference type="ARBA" id="ARBA00023242"/>
    </source>
</evidence>
<dbReference type="GO" id="GO:0005829">
    <property type="term" value="C:cytosol"/>
    <property type="evidence" value="ECO:0000318"/>
    <property type="project" value="GO_Central"/>
</dbReference>
<dbReference type="InterPro" id="IPR029063">
    <property type="entry name" value="SAM-dependent_MTases_sf"/>
</dbReference>
<dbReference type="GeneID" id="6757521"/>
<evidence type="ECO:0000256" key="2">
    <source>
        <dbReference type="ARBA" id="ARBA00004514"/>
    </source>
</evidence>
<dbReference type="OrthoDB" id="978at2759"/>
<dbReference type="AlphaFoldDB" id="B3S7S1"/>
<keyword evidence="9" id="KW-0949">S-adenosyl-L-methionine</keyword>
<dbReference type="OMA" id="GSMSMCA"/>
<comment type="similarity">
    <text evidence="3">Belongs to the carnosine N-methyltransferase family.</text>
</comment>
<evidence type="ECO:0000313" key="12">
    <source>
        <dbReference type="EMBL" id="EDV21245.1"/>
    </source>
</evidence>